<protein>
    <recommendedName>
        <fullName evidence="3">YvrJ family protein</fullName>
    </recommendedName>
</protein>
<dbReference type="Proteomes" id="UP000002217">
    <property type="component" value="Chromosome"/>
</dbReference>
<sequence>MDEVVKLAANYVFPMVVAGYLLVRLEPVIKDLQKSISLLTVVVARQGEVDYEEARRLLERSHISYIPDPEKTVS</sequence>
<reference evidence="1 2" key="1">
    <citation type="journal article" date="2009" name="Stand. Genomic Sci.">
        <title>Complete genome sequence of Desulfotomaculum acetoxidans type strain (5575).</title>
        <authorList>
            <person name="Spring S."/>
            <person name="Lapidus A."/>
            <person name="Schroder M."/>
            <person name="Gleim D."/>
            <person name="Sims D."/>
            <person name="Meincke L."/>
            <person name="Glavina Del Rio T."/>
            <person name="Tice H."/>
            <person name="Copeland A."/>
            <person name="Cheng J.F."/>
            <person name="Lucas S."/>
            <person name="Chen F."/>
            <person name="Nolan M."/>
            <person name="Bruce D."/>
            <person name="Goodwin L."/>
            <person name="Pitluck S."/>
            <person name="Ivanova N."/>
            <person name="Mavromatis K."/>
            <person name="Mikhailova N."/>
            <person name="Pati A."/>
            <person name="Chen A."/>
            <person name="Palaniappan K."/>
            <person name="Land M."/>
            <person name="Hauser L."/>
            <person name="Chang Y.J."/>
            <person name="Jeffries C.D."/>
            <person name="Chain P."/>
            <person name="Saunders E."/>
            <person name="Brettin T."/>
            <person name="Detter J.C."/>
            <person name="Goker M."/>
            <person name="Bristow J."/>
            <person name="Eisen J.A."/>
            <person name="Markowitz V."/>
            <person name="Hugenholtz P."/>
            <person name="Kyrpides N.C."/>
            <person name="Klenk H.P."/>
            <person name="Han C."/>
        </authorList>
    </citation>
    <scope>NUCLEOTIDE SEQUENCE [LARGE SCALE GENOMIC DNA]</scope>
    <source>
        <strain evidence="2">ATCC 49208 / DSM 771 / VKM B-1644</strain>
    </source>
</reference>
<dbReference type="RefSeq" id="WP_015759403.1">
    <property type="nucleotide sequence ID" value="NC_013216.1"/>
</dbReference>
<dbReference type="KEGG" id="dae:Dtox_4054"/>
<dbReference type="OrthoDB" id="2662123at2"/>
<dbReference type="Pfam" id="PF12841">
    <property type="entry name" value="YvrJ"/>
    <property type="match status" value="1"/>
</dbReference>
<organism evidence="1 2">
    <name type="scientific">Desulfofarcimen acetoxidans (strain ATCC 49208 / DSM 771 / KCTC 5769 / VKM B-1644 / 5575)</name>
    <name type="common">Desulfotomaculum acetoxidans</name>
    <dbReference type="NCBI Taxonomy" id="485916"/>
    <lineage>
        <taxon>Bacteria</taxon>
        <taxon>Bacillati</taxon>
        <taxon>Bacillota</taxon>
        <taxon>Clostridia</taxon>
        <taxon>Eubacteriales</taxon>
        <taxon>Peptococcaceae</taxon>
        <taxon>Desulfofarcimen</taxon>
    </lineage>
</organism>
<evidence type="ECO:0000313" key="2">
    <source>
        <dbReference type="Proteomes" id="UP000002217"/>
    </source>
</evidence>
<dbReference type="AlphaFoldDB" id="C8VYL0"/>
<keyword evidence="2" id="KW-1185">Reference proteome</keyword>
<name>C8VYL0_DESAS</name>
<accession>C8VYL0</accession>
<evidence type="ECO:0008006" key="3">
    <source>
        <dbReference type="Google" id="ProtNLM"/>
    </source>
</evidence>
<dbReference type="HOGENOM" id="CLU_198854_4_1_9"/>
<evidence type="ECO:0000313" key="1">
    <source>
        <dbReference type="EMBL" id="ACV64731.1"/>
    </source>
</evidence>
<proteinExistence type="predicted"/>
<dbReference type="InterPro" id="IPR024419">
    <property type="entry name" value="YvrJ"/>
</dbReference>
<gene>
    <name evidence="1" type="ordered locus">Dtox_4054</name>
</gene>
<dbReference type="EMBL" id="CP001720">
    <property type="protein sequence ID" value="ACV64731.1"/>
    <property type="molecule type" value="Genomic_DNA"/>
</dbReference>